<reference evidence="11" key="1">
    <citation type="submission" date="2024-05" db="EMBL/GenBank/DDBJ databases">
        <title>Alkalihalobacillus sp. strain MEB203 novel alkaliphilic bacterium from Lonar Lake, India.</title>
        <authorList>
            <person name="Joshi A."/>
            <person name="Thite S."/>
            <person name="Mengade P."/>
        </authorList>
    </citation>
    <scope>NUCLEOTIDE SEQUENCE</scope>
    <source>
        <strain evidence="11">MEB 203</strain>
    </source>
</reference>
<evidence type="ECO:0000259" key="10">
    <source>
        <dbReference type="Pfam" id="PF04290"/>
    </source>
</evidence>
<keyword evidence="4" id="KW-0997">Cell inner membrane</keyword>
<evidence type="ECO:0000256" key="2">
    <source>
        <dbReference type="ARBA" id="ARBA00022448"/>
    </source>
</evidence>
<dbReference type="Pfam" id="PF04290">
    <property type="entry name" value="DctQ"/>
    <property type="match status" value="1"/>
</dbReference>
<evidence type="ECO:0000256" key="6">
    <source>
        <dbReference type="ARBA" id="ARBA00022989"/>
    </source>
</evidence>
<keyword evidence="12" id="KW-1185">Reference proteome</keyword>
<keyword evidence="3" id="KW-1003">Cell membrane</keyword>
<comment type="similarity">
    <text evidence="8">Belongs to the TRAP transporter small permease family.</text>
</comment>
<proteinExistence type="inferred from homology"/>
<evidence type="ECO:0000256" key="7">
    <source>
        <dbReference type="ARBA" id="ARBA00023136"/>
    </source>
</evidence>
<dbReference type="Proteomes" id="UP001148125">
    <property type="component" value="Unassembled WGS sequence"/>
</dbReference>
<dbReference type="RefSeq" id="WP_275116741.1">
    <property type="nucleotide sequence ID" value="NZ_JAOTPO010000001.1"/>
</dbReference>
<keyword evidence="7 9" id="KW-0472">Membrane</keyword>
<dbReference type="PANTHER" id="PTHR35011">
    <property type="entry name" value="2,3-DIKETO-L-GULONATE TRAP TRANSPORTER SMALL PERMEASE PROTEIN YIAM"/>
    <property type="match status" value="1"/>
</dbReference>
<organism evidence="11 12">
    <name type="scientific">Alkalihalobacterium chitinilyticum</name>
    <dbReference type="NCBI Taxonomy" id="2980103"/>
    <lineage>
        <taxon>Bacteria</taxon>
        <taxon>Bacillati</taxon>
        <taxon>Bacillota</taxon>
        <taxon>Bacilli</taxon>
        <taxon>Bacillales</taxon>
        <taxon>Bacillaceae</taxon>
        <taxon>Alkalihalobacterium</taxon>
    </lineage>
</organism>
<feature type="domain" description="Tripartite ATP-independent periplasmic transporters DctQ component" evidence="10">
    <location>
        <begin position="30"/>
        <end position="160"/>
    </location>
</feature>
<evidence type="ECO:0000256" key="5">
    <source>
        <dbReference type="ARBA" id="ARBA00022692"/>
    </source>
</evidence>
<sequence length="170" mass="18828">MSGVFEKIVNINERLKLIGVYTGGIAVVIMMFLIVADVFMRNIFTSPISGTYEIVQFFLMPMAIFPALAYTYSSGVLPRLGELVEKAPQSFQKISKWLIIIIEVVIFTLLTIYGWKFAMAGVGDQMAVAVGGKLTPVYPVYFLIPIGFGLIVLEVLLSAIKPLINNKRTN</sequence>
<evidence type="ECO:0000256" key="4">
    <source>
        <dbReference type="ARBA" id="ARBA00022519"/>
    </source>
</evidence>
<protein>
    <submittedName>
        <fullName evidence="11">TRAP transporter small permease</fullName>
    </submittedName>
</protein>
<evidence type="ECO:0000313" key="12">
    <source>
        <dbReference type="Proteomes" id="UP001148125"/>
    </source>
</evidence>
<feature type="transmembrane region" description="Helical" evidence="9">
    <location>
        <begin position="17"/>
        <end position="36"/>
    </location>
</feature>
<feature type="transmembrane region" description="Helical" evidence="9">
    <location>
        <begin position="138"/>
        <end position="160"/>
    </location>
</feature>
<comment type="subcellular location">
    <subcellularLocation>
        <location evidence="1">Cell inner membrane</location>
        <topology evidence="1">Multi-pass membrane protein</topology>
    </subcellularLocation>
</comment>
<evidence type="ECO:0000256" key="8">
    <source>
        <dbReference type="ARBA" id="ARBA00038436"/>
    </source>
</evidence>
<feature type="transmembrane region" description="Helical" evidence="9">
    <location>
        <begin position="97"/>
        <end position="118"/>
    </location>
</feature>
<accession>A0ABT5V9J1</accession>
<dbReference type="InterPro" id="IPR055348">
    <property type="entry name" value="DctQ"/>
</dbReference>
<dbReference type="PANTHER" id="PTHR35011:SF10">
    <property type="entry name" value="TRAP TRANSPORTER SMALL PERMEASE PROTEIN"/>
    <property type="match status" value="1"/>
</dbReference>
<keyword evidence="5 9" id="KW-0812">Transmembrane</keyword>
<evidence type="ECO:0000256" key="1">
    <source>
        <dbReference type="ARBA" id="ARBA00004429"/>
    </source>
</evidence>
<gene>
    <name evidence="11" type="ORF">N7Z68_01810</name>
</gene>
<keyword evidence="6 9" id="KW-1133">Transmembrane helix</keyword>
<evidence type="ECO:0000313" key="11">
    <source>
        <dbReference type="EMBL" id="MDE5412120.1"/>
    </source>
</evidence>
<evidence type="ECO:0000256" key="3">
    <source>
        <dbReference type="ARBA" id="ARBA00022475"/>
    </source>
</evidence>
<dbReference type="InterPro" id="IPR007387">
    <property type="entry name" value="TRAP_DctQ"/>
</dbReference>
<evidence type="ECO:0000256" key="9">
    <source>
        <dbReference type="SAM" id="Phobius"/>
    </source>
</evidence>
<name>A0ABT5V9J1_9BACI</name>
<feature type="transmembrane region" description="Helical" evidence="9">
    <location>
        <begin position="56"/>
        <end position="77"/>
    </location>
</feature>
<dbReference type="EMBL" id="JAOTPO010000001">
    <property type="protein sequence ID" value="MDE5412120.1"/>
    <property type="molecule type" value="Genomic_DNA"/>
</dbReference>
<keyword evidence="2" id="KW-0813">Transport</keyword>
<comment type="caution">
    <text evidence="11">The sequence shown here is derived from an EMBL/GenBank/DDBJ whole genome shotgun (WGS) entry which is preliminary data.</text>
</comment>